<sequence length="664" mass="73016">MPIPDRVSSAKRSELERADSATGSSRPARSSGGSKTVALCRECDDVSLKFSEFDDGLLQPRSSVIGVQGNTPVRGRSRVASAPGPQHRAMSNRRASIHDHIDRASLASEVSEPSATPATLGLEALFQLQSPSPDKSGIANTELEVADDETSWNLIKPSTEAEERNAKLYSLEKRAEQLYSKAHLRIILQDPELLSKFSNILRKCRPWRVQLLTYYLAASKAQRALDYANSLATFLSSLPYDGESHPSGVATNPQLEVAAQEAFNALLKDDLHYYITHTWIKAVSMIVQRRITGTLPVRLLETSNGLAEVFCITDPNRKDNPIILASEAFTRHSGCSLEYVLGRNCRFMQGPGTTVDSCRRFAVSCQENKDHTEIFVNYRRDGSPFLSLVMNAPLMDSDGNVRYFLGAQVDVSGLVKNCSGMESLSRLVEQESAEDSTANEDIVPPQDPYADFQALSDTFDSHEIDMVRKTGGSLHRCLDKAYEPAGAEPVESSPRVVLEDSGAEHSDQDLAEDPPQDGAASSNPSQLFKNGGMPGNLSGVYKYYLLIRPYPSLRILFTSPTLRAPGTLQSHFLHRIGGSARMRSALEKALKHRKNVTARVRWLNQPDEEGKGEGKARWIHCTPLIHYSGQVGLWMVVVVPPLPDANSVAAPVVGMGKERFRVEP</sequence>
<dbReference type="InterPro" id="IPR000700">
    <property type="entry name" value="PAS-assoc_C"/>
</dbReference>
<feature type="compositionally biased region" description="Polar residues" evidence="4">
    <location>
        <begin position="519"/>
        <end position="528"/>
    </location>
</feature>
<evidence type="ECO:0000256" key="4">
    <source>
        <dbReference type="SAM" id="MobiDB-lite"/>
    </source>
</evidence>
<dbReference type="HOGENOM" id="CLU_012260_3_1_1"/>
<evidence type="ECO:0000256" key="1">
    <source>
        <dbReference type="ARBA" id="ARBA00022630"/>
    </source>
</evidence>
<feature type="compositionally biased region" description="Low complexity" evidence="4">
    <location>
        <begin position="20"/>
        <end position="34"/>
    </location>
</feature>
<keyword evidence="3" id="KW-0157">Chromophore</keyword>
<dbReference type="PANTHER" id="PTHR47429">
    <property type="entry name" value="PROTEIN TWIN LOV 1"/>
    <property type="match status" value="1"/>
</dbReference>
<dbReference type="AlphaFoldDB" id="M2WIJ8"/>
<organism evidence="6 7">
    <name type="scientific">Dothistroma septosporum (strain NZE10 / CBS 128990)</name>
    <name type="common">Red band needle blight fungus</name>
    <name type="synonym">Mycosphaerella pini</name>
    <dbReference type="NCBI Taxonomy" id="675120"/>
    <lineage>
        <taxon>Eukaryota</taxon>
        <taxon>Fungi</taxon>
        <taxon>Dikarya</taxon>
        <taxon>Ascomycota</taxon>
        <taxon>Pezizomycotina</taxon>
        <taxon>Dothideomycetes</taxon>
        <taxon>Dothideomycetidae</taxon>
        <taxon>Mycosphaerellales</taxon>
        <taxon>Mycosphaerellaceae</taxon>
        <taxon>Dothistroma</taxon>
    </lineage>
</organism>
<dbReference type="PROSITE" id="PS50113">
    <property type="entry name" value="PAC"/>
    <property type="match status" value="1"/>
</dbReference>
<dbReference type="eggNOG" id="ENOG502QXB0">
    <property type="taxonomic scope" value="Eukaryota"/>
</dbReference>
<feature type="region of interest" description="Disordered" evidence="4">
    <location>
        <begin position="1"/>
        <end position="36"/>
    </location>
</feature>
<gene>
    <name evidence="6" type="ORF">DOTSEDRAFT_75510</name>
</gene>
<keyword evidence="7" id="KW-1185">Reference proteome</keyword>
<dbReference type="PANTHER" id="PTHR47429:SF9">
    <property type="entry name" value="PAS DOMAIN-CONTAINING PROTEIN"/>
    <property type="match status" value="1"/>
</dbReference>
<dbReference type="Pfam" id="PF13426">
    <property type="entry name" value="PAS_9"/>
    <property type="match status" value="1"/>
</dbReference>
<feature type="domain" description="PAC" evidence="5">
    <location>
        <begin position="370"/>
        <end position="423"/>
    </location>
</feature>
<dbReference type="GO" id="GO:0005634">
    <property type="term" value="C:nucleus"/>
    <property type="evidence" value="ECO:0007669"/>
    <property type="project" value="TreeGrafter"/>
</dbReference>
<dbReference type="EMBL" id="KB446546">
    <property type="protein sequence ID" value="EME38798.1"/>
    <property type="molecule type" value="Genomic_DNA"/>
</dbReference>
<reference evidence="7" key="1">
    <citation type="journal article" date="2012" name="PLoS Genet.">
        <title>The genomes of the fungal plant pathogens Cladosporium fulvum and Dothistroma septosporum reveal adaptation to different hosts and lifestyles but also signatures of common ancestry.</title>
        <authorList>
            <person name="de Wit P.J.G.M."/>
            <person name="van der Burgt A."/>
            <person name="Oekmen B."/>
            <person name="Stergiopoulos I."/>
            <person name="Abd-Elsalam K.A."/>
            <person name="Aerts A.L."/>
            <person name="Bahkali A.H."/>
            <person name="Beenen H.G."/>
            <person name="Chettri P."/>
            <person name="Cox M.P."/>
            <person name="Datema E."/>
            <person name="de Vries R.P."/>
            <person name="Dhillon B."/>
            <person name="Ganley A.R."/>
            <person name="Griffiths S.A."/>
            <person name="Guo Y."/>
            <person name="Hamelin R.C."/>
            <person name="Henrissat B."/>
            <person name="Kabir M.S."/>
            <person name="Jashni M.K."/>
            <person name="Kema G."/>
            <person name="Klaubauf S."/>
            <person name="Lapidus A."/>
            <person name="Levasseur A."/>
            <person name="Lindquist E."/>
            <person name="Mehrabi R."/>
            <person name="Ohm R.A."/>
            <person name="Owen T.J."/>
            <person name="Salamov A."/>
            <person name="Schwelm A."/>
            <person name="Schijlen E."/>
            <person name="Sun H."/>
            <person name="van den Burg H.A."/>
            <person name="van Ham R.C.H.J."/>
            <person name="Zhang S."/>
            <person name="Goodwin S.B."/>
            <person name="Grigoriev I.V."/>
            <person name="Collemare J."/>
            <person name="Bradshaw R.E."/>
        </authorList>
    </citation>
    <scope>NUCLEOTIDE SEQUENCE [LARGE SCALE GENOMIC DNA]</scope>
    <source>
        <strain evidence="7">NZE10 / CBS 128990</strain>
    </source>
</reference>
<evidence type="ECO:0000313" key="6">
    <source>
        <dbReference type="EMBL" id="EME38798.1"/>
    </source>
</evidence>
<feature type="region of interest" description="Disordered" evidence="4">
    <location>
        <begin position="484"/>
        <end position="531"/>
    </location>
</feature>
<dbReference type="InterPro" id="IPR035965">
    <property type="entry name" value="PAS-like_dom_sf"/>
</dbReference>
<evidence type="ECO:0000259" key="5">
    <source>
        <dbReference type="PROSITE" id="PS50113"/>
    </source>
</evidence>
<evidence type="ECO:0000256" key="3">
    <source>
        <dbReference type="ARBA" id="ARBA00022991"/>
    </source>
</evidence>
<dbReference type="OMA" id="VMNAPLM"/>
<dbReference type="NCBIfam" id="TIGR00229">
    <property type="entry name" value="sensory_box"/>
    <property type="match status" value="1"/>
</dbReference>
<dbReference type="OrthoDB" id="447251at2759"/>
<protein>
    <recommendedName>
        <fullName evidence="5">PAC domain-containing protein</fullName>
    </recommendedName>
</protein>
<feature type="region of interest" description="Disordered" evidence="4">
    <location>
        <begin position="65"/>
        <end position="92"/>
    </location>
</feature>
<keyword evidence="2" id="KW-0288">FMN</keyword>
<evidence type="ECO:0000313" key="7">
    <source>
        <dbReference type="Proteomes" id="UP000016933"/>
    </source>
</evidence>
<reference evidence="6 7" key="2">
    <citation type="journal article" date="2012" name="PLoS Pathog.">
        <title>Diverse lifestyles and strategies of plant pathogenesis encoded in the genomes of eighteen Dothideomycetes fungi.</title>
        <authorList>
            <person name="Ohm R.A."/>
            <person name="Feau N."/>
            <person name="Henrissat B."/>
            <person name="Schoch C.L."/>
            <person name="Horwitz B.A."/>
            <person name="Barry K.W."/>
            <person name="Condon B.J."/>
            <person name="Copeland A.C."/>
            <person name="Dhillon B."/>
            <person name="Glaser F."/>
            <person name="Hesse C.N."/>
            <person name="Kosti I."/>
            <person name="LaButti K."/>
            <person name="Lindquist E.A."/>
            <person name="Lucas S."/>
            <person name="Salamov A.A."/>
            <person name="Bradshaw R.E."/>
            <person name="Ciuffetti L."/>
            <person name="Hamelin R.C."/>
            <person name="Kema G.H.J."/>
            <person name="Lawrence C."/>
            <person name="Scott J.A."/>
            <person name="Spatafora J.W."/>
            <person name="Turgeon B.G."/>
            <person name="de Wit P.J.G.M."/>
            <person name="Zhong S."/>
            <person name="Goodwin S.B."/>
            <person name="Grigoriev I.V."/>
        </authorList>
    </citation>
    <scope>NUCLEOTIDE SEQUENCE [LARGE SCALE GENOMIC DNA]</scope>
    <source>
        <strain evidence="7">NZE10 / CBS 128990</strain>
    </source>
</reference>
<keyword evidence="1" id="KW-0285">Flavoprotein</keyword>
<evidence type="ECO:0000256" key="2">
    <source>
        <dbReference type="ARBA" id="ARBA00022643"/>
    </source>
</evidence>
<dbReference type="STRING" id="675120.M2WIJ8"/>
<dbReference type="Gene3D" id="3.30.450.20">
    <property type="entry name" value="PAS domain"/>
    <property type="match status" value="1"/>
</dbReference>
<dbReference type="Proteomes" id="UP000016933">
    <property type="component" value="Unassembled WGS sequence"/>
</dbReference>
<name>M2WIJ8_DOTSN</name>
<dbReference type="SUPFAM" id="SSF55785">
    <property type="entry name" value="PYP-like sensor domain (PAS domain)"/>
    <property type="match status" value="1"/>
</dbReference>
<dbReference type="InterPro" id="IPR000014">
    <property type="entry name" value="PAS"/>
</dbReference>
<proteinExistence type="predicted"/>
<accession>M2WIJ8</accession>